<sequence>MSRKESKVTDSLTIKCLIVVYSYHHNNTAKIAQVFSEVLNAQIKTPDQVTQEDLQQYNLIGFGAGIDSGKHYKPLLDFVDKLSKVNNQKGFIFSTSAIQGVAKVKKDHSLLKEKLISKGYIIVDEFSCKGFNTNSFLKYFGGMNKGRPNSEDLEHAEKFAVSLLHKVSCST</sequence>
<dbReference type="Pfam" id="PF12641">
    <property type="entry name" value="Flavodoxin_3"/>
    <property type="match status" value="1"/>
</dbReference>
<gene>
    <name evidence="2" type="ORF">HYG86_05820</name>
</gene>
<dbReference type="GO" id="GO:0006783">
    <property type="term" value="P:heme biosynthetic process"/>
    <property type="evidence" value="ECO:0007669"/>
    <property type="project" value="TreeGrafter"/>
</dbReference>
<dbReference type="PANTHER" id="PTHR38030:SF2">
    <property type="entry name" value="PROTOPORPHYRINOGEN IX DEHYDROGENASE [QUINONE]"/>
    <property type="match status" value="1"/>
</dbReference>
<dbReference type="AlphaFoldDB" id="A0A7G9W6L2"/>
<dbReference type="PANTHER" id="PTHR38030">
    <property type="entry name" value="PROTOPORPHYRINOGEN IX DEHYDROGENASE [MENAQUINONE]"/>
    <property type="match status" value="1"/>
</dbReference>
<dbReference type="GO" id="GO:0010181">
    <property type="term" value="F:FMN binding"/>
    <property type="evidence" value="ECO:0007669"/>
    <property type="project" value="InterPro"/>
</dbReference>
<evidence type="ECO:0000313" key="2">
    <source>
        <dbReference type="EMBL" id="QNO14324.1"/>
    </source>
</evidence>
<dbReference type="KEGG" id="acae:HYG86_05820"/>
<evidence type="ECO:0000313" key="3">
    <source>
        <dbReference type="Proteomes" id="UP000516160"/>
    </source>
</evidence>
<dbReference type="InterPro" id="IPR008254">
    <property type="entry name" value="Flavodoxin/NO_synth"/>
</dbReference>
<protein>
    <submittedName>
        <fullName evidence="2">Flavodoxin family protein</fullName>
    </submittedName>
</protein>
<dbReference type="SUPFAM" id="SSF52218">
    <property type="entry name" value="Flavoproteins"/>
    <property type="match status" value="1"/>
</dbReference>
<proteinExistence type="predicted"/>
<organism evidence="2 3">
    <name type="scientific">Alkalicella caledoniensis</name>
    <dbReference type="NCBI Taxonomy" id="2731377"/>
    <lineage>
        <taxon>Bacteria</taxon>
        <taxon>Bacillati</taxon>
        <taxon>Bacillota</taxon>
        <taxon>Clostridia</taxon>
        <taxon>Eubacteriales</taxon>
        <taxon>Proteinivoracaceae</taxon>
        <taxon>Alkalicella</taxon>
    </lineage>
</organism>
<dbReference type="InterPro" id="IPR029039">
    <property type="entry name" value="Flavoprotein-like_sf"/>
</dbReference>
<feature type="domain" description="Flavodoxin-like" evidence="1">
    <location>
        <begin position="19"/>
        <end position="165"/>
    </location>
</feature>
<accession>A0A7G9W6L2</accession>
<dbReference type="RefSeq" id="WP_213167980.1">
    <property type="nucleotide sequence ID" value="NZ_CP058559.1"/>
</dbReference>
<keyword evidence="3" id="KW-1185">Reference proteome</keyword>
<dbReference type="Proteomes" id="UP000516160">
    <property type="component" value="Chromosome"/>
</dbReference>
<evidence type="ECO:0000259" key="1">
    <source>
        <dbReference type="Pfam" id="PF12641"/>
    </source>
</evidence>
<name>A0A7G9W6L2_ALKCA</name>
<dbReference type="GO" id="GO:0070819">
    <property type="term" value="F:menaquinone-dependent protoporphyrinogen oxidase activity"/>
    <property type="evidence" value="ECO:0007669"/>
    <property type="project" value="TreeGrafter"/>
</dbReference>
<dbReference type="EMBL" id="CP058559">
    <property type="protein sequence ID" value="QNO14324.1"/>
    <property type="molecule type" value="Genomic_DNA"/>
</dbReference>
<dbReference type="GO" id="GO:0016651">
    <property type="term" value="F:oxidoreductase activity, acting on NAD(P)H"/>
    <property type="evidence" value="ECO:0007669"/>
    <property type="project" value="UniProtKB-ARBA"/>
</dbReference>
<dbReference type="InterPro" id="IPR052200">
    <property type="entry name" value="Protoporphyrinogen_IX_DH"/>
</dbReference>
<dbReference type="Gene3D" id="3.40.50.360">
    <property type="match status" value="1"/>
</dbReference>
<reference evidence="2 3" key="1">
    <citation type="submission" date="2020-07" db="EMBL/GenBank/DDBJ databases">
        <title>Alkalicella. sp. LB2 genome.</title>
        <authorList>
            <person name="Postec A."/>
            <person name="Quemeneur M."/>
        </authorList>
    </citation>
    <scope>NUCLEOTIDE SEQUENCE [LARGE SCALE GENOMIC DNA]</scope>
    <source>
        <strain evidence="2 3">LB2</strain>
    </source>
</reference>